<keyword evidence="12" id="KW-1185">Reference proteome</keyword>
<name>E1R3C5_SEDSS</name>
<dbReference type="NCBIfam" id="TIGR00810">
    <property type="entry name" value="secG"/>
    <property type="match status" value="1"/>
</dbReference>
<evidence type="ECO:0000256" key="2">
    <source>
        <dbReference type="ARBA" id="ARBA00008445"/>
    </source>
</evidence>
<evidence type="ECO:0000256" key="8">
    <source>
        <dbReference type="ARBA" id="ARBA00023010"/>
    </source>
</evidence>
<evidence type="ECO:0000256" key="5">
    <source>
        <dbReference type="ARBA" id="ARBA00022692"/>
    </source>
</evidence>
<keyword evidence="7 10" id="KW-1133">Transmembrane helix</keyword>
<evidence type="ECO:0000313" key="12">
    <source>
        <dbReference type="Proteomes" id="UP000002318"/>
    </source>
</evidence>
<keyword evidence="8 10" id="KW-0811">Translocation</keyword>
<dbReference type="GO" id="GO:0005886">
    <property type="term" value="C:plasma membrane"/>
    <property type="evidence" value="ECO:0007669"/>
    <property type="project" value="UniProtKB-SubCell"/>
</dbReference>
<proteinExistence type="inferred from homology"/>
<dbReference type="OrthoDB" id="371332at2"/>
<keyword evidence="3 10" id="KW-0813">Transport</keyword>
<keyword evidence="5 10" id="KW-0812">Transmembrane</keyword>
<protein>
    <recommendedName>
        <fullName evidence="10">Protein-export membrane protein SecG</fullName>
    </recommendedName>
</protein>
<dbReference type="HOGENOM" id="CLU_094156_0_1_12"/>
<evidence type="ECO:0000256" key="6">
    <source>
        <dbReference type="ARBA" id="ARBA00022927"/>
    </source>
</evidence>
<dbReference type="eggNOG" id="COG1314">
    <property type="taxonomic scope" value="Bacteria"/>
</dbReference>
<dbReference type="AlphaFoldDB" id="E1R3C5"/>
<dbReference type="GO" id="GO:0015450">
    <property type="term" value="F:protein-transporting ATPase activity"/>
    <property type="evidence" value="ECO:0007669"/>
    <property type="project" value="UniProtKB-UniRule"/>
</dbReference>
<keyword evidence="6 10" id="KW-0653">Protein transport</keyword>
<evidence type="ECO:0000256" key="7">
    <source>
        <dbReference type="ARBA" id="ARBA00022989"/>
    </source>
</evidence>
<comment type="caution">
    <text evidence="10">Lacks conserved residue(s) required for the propagation of feature annotation.</text>
</comment>
<dbReference type="RefSeq" id="WP_013255019.1">
    <property type="nucleotide sequence ID" value="NC_014364.1"/>
</dbReference>
<dbReference type="PRINTS" id="PR01651">
    <property type="entry name" value="SECGEXPORT"/>
</dbReference>
<reference evidence="11 12" key="1">
    <citation type="journal article" date="2010" name="Stand. Genomic Sci.">
        <title>Complete genome sequence of Spirochaeta smaragdinae type strain (SEBR 4228).</title>
        <authorList>
            <person name="Mavromatis K."/>
            <person name="Yasawong M."/>
            <person name="Chertkov O."/>
            <person name="Lapidus A."/>
            <person name="Lucas S."/>
            <person name="Nolan M."/>
            <person name="Del Rio T.G."/>
            <person name="Tice H."/>
            <person name="Cheng J.F."/>
            <person name="Pitluck S."/>
            <person name="Liolios K."/>
            <person name="Ivanova N."/>
            <person name="Tapia R."/>
            <person name="Han C."/>
            <person name="Bruce D."/>
            <person name="Goodwin L."/>
            <person name="Pati A."/>
            <person name="Chen A."/>
            <person name="Palaniappan K."/>
            <person name="Land M."/>
            <person name="Hauser L."/>
            <person name="Chang Y.J."/>
            <person name="Jeffries C.D."/>
            <person name="Detter J.C."/>
            <person name="Rohde M."/>
            <person name="Brambilla E."/>
            <person name="Spring S."/>
            <person name="Goker M."/>
            <person name="Sikorski J."/>
            <person name="Woyke T."/>
            <person name="Bristow J."/>
            <person name="Eisen J.A."/>
            <person name="Markowitz V."/>
            <person name="Hugenholtz P."/>
            <person name="Klenk H.P."/>
            <person name="Kyrpides N.C."/>
        </authorList>
    </citation>
    <scope>NUCLEOTIDE SEQUENCE [LARGE SCALE GENOMIC DNA]</scope>
    <source>
        <strain evidence="12">DSM 11293 / JCM 15392 / SEBR 4228</strain>
    </source>
</reference>
<dbReference type="InterPro" id="IPR004692">
    <property type="entry name" value="SecG"/>
</dbReference>
<organism evidence="11 12">
    <name type="scientific">Sediminispirochaeta smaragdinae (strain DSM 11293 / JCM 15392 / SEBR 4228)</name>
    <name type="common">Spirochaeta smaragdinae</name>
    <dbReference type="NCBI Taxonomy" id="573413"/>
    <lineage>
        <taxon>Bacteria</taxon>
        <taxon>Pseudomonadati</taxon>
        <taxon>Spirochaetota</taxon>
        <taxon>Spirochaetia</taxon>
        <taxon>Spirochaetales</taxon>
        <taxon>Spirochaetaceae</taxon>
        <taxon>Sediminispirochaeta</taxon>
    </lineage>
</organism>
<evidence type="ECO:0000313" key="11">
    <source>
        <dbReference type="EMBL" id="ADK81556.1"/>
    </source>
</evidence>
<comment type="function">
    <text evidence="10">Involved in protein export. Participates in an early event of protein translocation.</text>
</comment>
<keyword evidence="9 10" id="KW-0472">Membrane</keyword>
<evidence type="ECO:0000256" key="3">
    <source>
        <dbReference type="ARBA" id="ARBA00022448"/>
    </source>
</evidence>
<dbReference type="GO" id="GO:0065002">
    <property type="term" value="P:intracellular protein transmembrane transport"/>
    <property type="evidence" value="ECO:0007669"/>
    <property type="project" value="TreeGrafter"/>
</dbReference>
<dbReference type="KEGG" id="ssm:Spirs_2442"/>
<evidence type="ECO:0000256" key="10">
    <source>
        <dbReference type="RuleBase" id="RU365087"/>
    </source>
</evidence>
<comment type="subcellular location">
    <subcellularLocation>
        <location evidence="1 10">Cell membrane</location>
        <topology evidence="1 10">Multi-pass membrane protein</topology>
    </subcellularLocation>
</comment>
<dbReference type="PANTHER" id="PTHR34182">
    <property type="entry name" value="PROTEIN-EXPORT MEMBRANE PROTEIN SECG"/>
    <property type="match status" value="1"/>
</dbReference>
<comment type="similarity">
    <text evidence="2 10">Belongs to the SecG family.</text>
</comment>
<keyword evidence="4 10" id="KW-1003">Cell membrane</keyword>
<dbReference type="Proteomes" id="UP000002318">
    <property type="component" value="Chromosome"/>
</dbReference>
<dbReference type="EMBL" id="CP002116">
    <property type="protein sequence ID" value="ADK81556.1"/>
    <property type="molecule type" value="Genomic_DNA"/>
</dbReference>
<gene>
    <name evidence="11" type="ordered locus">Spirs_2442</name>
</gene>
<sequence>MGFIGILLLVVFVISALLLIVIVMIQDDQGEGLGGIFGGSSSAFGSRSGNVLTKTTSILGTVFILCSFGLAWVNHTPEGGNVIKAARQEAGVQQEEWWNQQVETQEPNQAGTSNNAQ</sequence>
<dbReference type="GO" id="GO:0043952">
    <property type="term" value="P:protein transport by the Sec complex"/>
    <property type="evidence" value="ECO:0007669"/>
    <property type="project" value="TreeGrafter"/>
</dbReference>
<evidence type="ECO:0000256" key="4">
    <source>
        <dbReference type="ARBA" id="ARBA00022475"/>
    </source>
</evidence>
<dbReference type="Pfam" id="PF03840">
    <property type="entry name" value="SecG"/>
    <property type="match status" value="1"/>
</dbReference>
<feature type="transmembrane region" description="Helical" evidence="10">
    <location>
        <begin position="6"/>
        <end position="25"/>
    </location>
</feature>
<dbReference type="GO" id="GO:0009306">
    <property type="term" value="P:protein secretion"/>
    <property type="evidence" value="ECO:0007669"/>
    <property type="project" value="UniProtKB-UniRule"/>
</dbReference>
<dbReference type="STRING" id="573413.Spirs_2442"/>
<accession>E1R3C5</accession>
<evidence type="ECO:0000256" key="1">
    <source>
        <dbReference type="ARBA" id="ARBA00004651"/>
    </source>
</evidence>
<dbReference type="PANTHER" id="PTHR34182:SF1">
    <property type="entry name" value="PROTEIN-EXPORT MEMBRANE PROTEIN SECG"/>
    <property type="match status" value="1"/>
</dbReference>
<evidence type="ECO:0000256" key="9">
    <source>
        <dbReference type="ARBA" id="ARBA00023136"/>
    </source>
</evidence>